<sequence>MRQRIVFWCFCVLALPISGIGYAAQQQTEFVYESEESFAHYLVRAEEYVSERKVWINADDKPRELAAVLPFELLPDAESCAGRARIGVLLSHGLSDSPFSMRDPALALQAACYQVRVVLLPGHGTKAEDLLNVSRDDWRATFQNAADQFSKEVDVMYVGGFSTGGALAAEYAWQHSDSVAGAILFSPVFKVNSSIDWLSPWLAMVKDWLDHYPSDDFAKYASIPLPAIAQVYKLSKEVRNLILDNPKDLPVFIALSEDDQTVDSSVSEKVFNVGMIGTKSQMVLYSKDQMSTNTDRIKVYNTNWPESKIFGLSHMAVHSNPDNTYYGAVGEYRICGWYLSDEPLYQACRTDKNNWFGESSDALTKKSPHAARVSWNPNFNSLMQEVAFFIKANASSNR</sequence>
<dbReference type="OrthoDB" id="8476759at2"/>
<dbReference type="InterPro" id="IPR029058">
    <property type="entry name" value="AB_hydrolase_fold"/>
</dbReference>
<organism evidence="3 4">
    <name type="scientific">Marinomonas polaris DSM 16579</name>
    <dbReference type="NCBI Taxonomy" id="1122206"/>
    <lineage>
        <taxon>Bacteria</taxon>
        <taxon>Pseudomonadati</taxon>
        <taxon>Pseudomonadota</taxon>
        <taxon>Gammaproteobacteria</taxon>
        <taxon>Oceanospirillales</taxon>
        <taxon>Oceanospirillaceae</taxon>
        <taxon>Marinomonas</taxon>
    </lineage>
</organism>
<dbReference type="AlphaFoldDB" id="A0A1M5LDN0"/>
<evidence type="ECO:0000256" key="1">
    <source>
        <dbReference type="SAM" id="SignalP"/>
    </source>
</evidence>
<dbReference type="STRING" id="1122206.SAMN02745753_04243"/>
<proteinExistence type="predicted"/>
<evidence type="ECO:0000259" key="2">
    <source>
        <dbReference type="Pfam" id="PF12146"/>
    </source>
</evidence>
<dbReference type="SUPFAM" id="SSF53474">
    <property type="entry name" value="alpha/beta-Hydrolases"/>
    <property type="match status" value="1"/>
</dbReference>
<evidence type="ECO:0000313" key="4">
    <source>
        <dbReference type="Proteomes" id="UP000184517"/>
    </source>
</evidence>
<feature type="domain" description="Serine aminopeptidase S33" evidence="2">
    <location>
        <begin position="85"/>
        <end position="211"/>
    </location>
</feature>
<keyword evidence="4" id="KW-1185">Reference proteome</keyword>
<protein>
    <submittedName>
        <fullName evidence="3">Esterase/lipase</fullName>
    </submittedName>
</protein>
<feature type="signal peptide" evidence="1">
    <location>
        <begin position="1"/>
        <end position="23"/>
    </location>
</feature>
<keyword evidence="1" id="KW-0732">Signal</keyword>
<reference evidence="4" key="1">
    <citation type="submission" date="2016-11" db="EMBL/GenBank/DDBJ databases">
        <authorList>
            <person name="Varghese N."/>
            <person name="Submissions S."/>
        </authorList>
    </citation>
    <scope>NUCLEOTIDE SEQUENCE [LARGE SCALE GENOMIC DNA]</scope>
    <source>
        <strain evidence="4">DSM 16579</strain>
    </source>
</reference>
<dbReference type="Proteomes" id="UP000184517">
    <property type="component" value="Unassembled WGS sequence"/>
</dbReference>
<dbReference type="RefSeq" id="WP_072841859.1">
    <property type="nucleotide sequence ID" value="NZ_FQVF01000025.1"/>
</dbReference>
<dbReference type="Pfam" id="PF12146">
    <property type="entry name" value="Hydrolase_4"/>
    <property type="match status" value="1"/>
</dbReference>
<feature type="chain" id="PRO_5013087344" evidence="1">
    <location>
        <begin position="24"/>
        <end position="398"/>
    </location>
</feature>
<dbReference type="EMBL" id="FQVF01000025">
    <property type="protein sequence ID" value="SHG62483.1"/>
    <property type="molecule type" value="Genomic_DNA"/>
</dbReference>
<gene>
    <name evidence="3" type="ORF">SAMN02745753_04243</name>
</gene>
<name>A0A1M5LDN0_9GAMM</name>
<dbReference type="InterPro" id="IPR022742">
    <property type="entry name" value="Hydrolase_4"/>
</dbReference>
<accession>A0A1M5LDN0</accession>
<evidence type="ECO:0000313" key="3">
    <source>
        <dbReference type="EMBL" id="SHG62483.1"/>
    </source>
</evidence>
<dbReference type="ESTHER" id="marms-a6w3a9">
    <property type="family name" value="Bacterial_lip_FamI.8"/>
</dbReference>
<dbReference type="Gene3D" id="3.40.50.1820">
    <property type="entry name" value="alpha/beta hydrolase"/>
    <property type="match status" value="1"/>
</dbReference>